<organism evidence="2">
    <name type="scientific">viral metagenome</name>
    <dbReference type="NCBI Taxonomy" id="1070528"/>
    <lineage>
        <taxon>unclassified sequences</taxon>
        <taxon>metagenomes</taxon>
        <taxon>organismal metagenomes</taxon>
    </lineage>
</organism>
<dbReference type="Gene3D" id="3.90.550.10">
    <property type="entry name" value="Spore Coat Polysaccharide Biosynthesis Protein SpsA, Chain A"/>
    <property type="match status" value="1"/>
</dbReference>
<dbReference type="EMBL" id="MN739534">
    <property type="protein sequence ID" value="QHT11283.1"/>
    <property type="molecule type" value="Genomic_DNA"/>
</dbReference>
<evidence type="ECO:0008006" key="3">
    <source>
        <dbReference type="Google" id="ProtNLM"/>
    </source>
</evidence>
<proteinExistence type="predicted"/>
<protein>
    <recommendedName>
        <fullName evidence="3">Glycosyltransferase 2-like domain-containing protein</fullName>
    </recommendedName>
</protein>
<evidence type="ECO:0000313" key="2">
    <source>
        <dbReference type="EMBL" id="QHT75386.1"/>
    </source>
</evidence>
<dbReference type="SUPFAM" id="SSF53448">
    <property type="entry name" value="Nucleotide-diphospho-sugar transferases"/>
    <property type="match status" value="1"/>
</dbReference>
<reference evidence="2" key="1">
    <citation type="journal article" date="2020" name="Nature">
        <title>Giant virus diversity and host interactions through global metagenomics.</title>
        <authorList>
            <person name="Schulz F."/>
            <person name="Roux S."/>
            <person name="Paez-Espino D."/>
            <person name="Jungbluth S."/>
            <person name="Walsh D.A."/>
            <person name="Denef V.J."/>
            <person name="McMahon K.D."/>
            <person name="Konstantinidis K.T."/>
            <person name="Eloe-Fadrosh E.A."/>
            <person name="Kyrpides N.C."/>
            <person name="Woyke T."/>
        </authorList>
    </citation>
    <scope>NUCLEOTIDE SEQUENCE</scope>
    <source>
        <strain evidence="1">GVMAG-M-3300023174-116</strain>
        <strain evidence="2">GVMAG-M-3300023179-63</strain>
    </source>
</reference>
<sequence>MHICDAKKVTLFITSCGRPNLLKITLESFLKYNSYPIEEVILCEDSGHKGIVDFVKDILPYKITFCYNETRIGQMKTIGKYSNLIRTPYVFHLEDDWVFYDYGFIELSFRIMDSDPNISQVLLPDQSQRIFKKININNPLCYKVTTVGYKEDRELNVFSWNPGLKHLDIAMLRIPYEPWDDEYTIQLAVNKLGKYAVIPNHDNRSIKGFCKHIGANDHINNIIKGTNEIIIGRQHFPDKQEIQLKDI</sequence>
<evidence type="ECO:0000313" key="1">
    <source>
        <dbReference type="EMBL" id="QHT11283.1"/>
    </source>
</evidence>
<dbReference type="AlphaFoldDB" id="A0A6C0H597"/>
<accession>A0A6C0H597</accession>
<dbReference type="InterPro" id="IPR029044">
    <property type="entry name" value="Nucleotide-diphossugar_trans"/>
</dbReference>
<dbReference type="EMBL" id="MN739869">
    <property type="protein sequence ID" value="QHT75386.1"/>
    <property type="molecule type" value="Genomic_DNA"/>
</dbReference>
<name>A0A6C0H597_9ZZZZ</name>